<keyword evidence="2" id="KW-1185">Reference proteome</keyword>
<reference evidence="1 2" key="1">
    <citation type="journal article" date="2023" name="BMC Biol.">
        <title>The compact genome of the sponge Oopsacas minuta (Hexactinellida) is lacking key metazoan core genes.</title>
        <authorList>
            <person name="Santini S."/>
            <person name="Schenkelaars Q."/>
            <person name="Jourda C."/>
            <person name="Duchesne M."/>
            <person name="Belahbib H."/>
            <person name="Rocher C."/>
            <person name="Selva M."/>
            <person name="Riesgo A."/>
            <person name="Vervoort M."/>
            <person name="Leys S.P."/>
            <person name="Kodjabachian L."/>
            <person name="Le Bivic A."/>
            <person name="Borchiellini C."/>
            <person name="Claverie J.M."/>
            <person name="Renard E."/>
        </authorList>
    </citation>
    <scope>NUCLEOTIDE SEQUENCE [LARGE SCALE GENOMIC DNA]</scope>
    <source>
        <strain evidence="1">SPO-2</strain>
    </source>
</reference>
<accession>A0AAV7KM07</accession>
<proteinExistence type="predicted"/>
<gene>
    <name evidence="1" type="ORF">LOD99_9759</name>
</gene>
<dbReference type="EMBL" id="JAKMXF010000004">
    <property type="protein sequence ID" value="KAI6661876.1"/>
    <property type="molecule type" value="Genomic_DNA"/>
</dbReference>
<sequence>MEGRLCRLTLALALQEFDFMVEYSSALENVNADVLSRKVPDEVSLVYEIGPRIDNDRIKTCQENDPLLSIIINLLSKNSCPSGSIKIFLSCVLKFGRLLN</sequence>
<dbReference type="Proteomes" id="UP001165289">
    <property type="component" value="Unassembled WGS sequence"/>
</dbReference>
<evidence type="ECO:0000313" key="2">
    <source>
        <dbReference type="Proteomes" id="UP001165289"/>
    </source>
</evidence>
<name>A0AAV7KM07_9METZ</name>
<evidence type="ECO:0000313" key="1">
    <source>
        <dbReference type="EMBL" id="KAI6661876.1"/>
    </source>
</evidence>
<protein>
    <submittedName>
        <fullName evidence="1">Uncharacterized protein</fullName>
    </submittedName>
</protein>
<comment type="caution">
    <text evidence="1">The sequence shown here is derived from an EMBL/GenBank/DDBJ whole genome shotgun (WGS) entry which is preliminary data.</text>
</comment>
<dbReference type="AlphaFoldDB" id="A0AAV7KM07"/>
<organism evidence="1 2">
    <name type="scientific">Oopsacas minuta</name>
    <dbReference type="NCBI Taxonomy" id="111878"/>
    <lineage>
        <taxon>Eukaryota</taxon>
        <taxon>Metazoa</taxon>
        <taxon>Porifera</taxon>
        <taxon>Hexactinellida</taxon>
        <taxon>Hexasterophora</taxon>
        <taxon>Lyssacinosida</taxon>
        <taxon>Leucopsacidae</taxon>
        <taxon>Oopsacas</taxon>
    </lineage>
</organism>